<protein>
    <submittedName>
        <fullName evidence="1">Uncharacterized protein</fullName>
    </submittedName>
</protein>
<reference evidence="1" key="2">
    <citation type="journal article" date="2015" name="Data Brief">
        <title>Shoot transcriptome of the giant reed, Arundo donax.</title>
        <authorList>
            <person name="Barrero R.A."/>
            <person name="Guerrero F.D."/>
            <person name="Moolhuijzen P."/>
            <person name="Goolsby J.A."/>
            <person name="Tidwell J."/>
            <person name="Bellgard S.E."/>
            <person name="Bellgard M.I."/>
        </authorList>
    </citation>
    <scope>NUCLEOTIDE SEQUENCE</scope>
    <source>
        <tissue evidence="1">Shoot tissue taken approximately 20 cm above the soil surface</tissue>
    </source>
</reference>
<organism evidence="1">
    <name type="scientific">Arundo donax</name>
    <name type="common">Giant reed</name>
    <name type="synonym">Donax arundinaceus</name>
    <dbReference type="NCBI Taxonomy" id="35708"/>
    <lineage>
        <taxon>Eukaryota</taxon>
        <taxon>Viridiplantae</taxon>
        <taxon>Streptophyta</taxon>
        <taxon>Embryophyta</taxon>
        <taxon>Tracheophyta</taxon>
        <taxon>Spermatophyta</taxon>
        <taxon>Magnoliopsida</taxon>
        <taxon>Liliopsida</taxon>
        <taxon>Poales</taxon>
        <taxon>Poaceae</taxon>
        <taxon>PACMAD clade</taxon>
        <taxon>Arundinoideae</taxon>
        <taxon>Arundineae</taxon>
        <taxon>Arundo</taxon>
    </lineage>
</organism>
<dbReference type="EMBL" id="GBRH01256140">
    <property type="protein sequence ID" value="JAD41755.1"/>
    <property type="molecule type" value="Transcribed_RNA"/>
</dbReference>
<evidence type="ECO:0000313" key="1">
    <source>
        <dbReference type="EMBL" id="JAD41755.1"/>
    </source>
</evidence>
<proteinExistence type="predicted"/>
<dbReference type="AlphaFoldDB" id="A0A0A8ZYC7"/>
<reference evidence="1" key="1">
    <citation type="submission" date="2014-09" db="EMBL/GenBank/DDBJ databases">
        <authorList>
            <person name="Magalhaes I.L.F."/>
            <person name="Oliveira U."/>
            <person name="Santos F.R."/>
            <person name="Vidigal T.H.D.A."/>
            <person name="Brescovit A.D."/>
            <person name="Santos A.J."/>
        </authorList>
    </citation>
    <scope>NUCLEOTIDE SEQUENCE</scope>
    <source>
        <tissue evidence="1">Shoot tissue taken approximately 20 cm above the soil surface</tissue>
    </source>
</reference>
<accession>A0A0A8ZYC7</accession>
<name>A0A0A8ZYC7_ARUDO</name>
<sequence length="32" mass="3770">MAESYILENTFECEDDMSDFKLHVIDILVDSF</sequence>